<feature type="compositionally biased region" description="Low complexity" evidence="1">
    <location>
        <begin position="1753"/>
        <end position="1765"/>
    </location>
</feature>
<feature type="region of interest" description="Disordered" evidence="1">
    <location>
        <begin position="245"/>
        <end position="267"/>
    </location>
</feature>
<sequence length="1996" mass="232880">MKNANGNTRSLTCNESIEEKKKWLSTIKGDDTIHFKKGVDSKNLKNAALLFFKEKNMYNEENVAILNAFCKEKLDDHLVNEEIVEFLQKAFFLYEYFIKEKKPNKISNKIGNKISDKISKKEFIENVCDCCRRIFLKNIIKNEKEILDFLLKNLINFINQHSFFGIYRSLYNISQYQNKNFRRASEYADRKFQLLLNVVRREVNGGSLLVNDNRFNLDGLFLPDENDEKEMREYYASIVTSAKPGSEAATKGSGKEEEAVTKKGGKERKKGTILKSIDGRDGGDQAGETLPPGTITQIECLDKELDCFYLFLYFQSCFENVNFYLIEKFIENYYINQGKENIYKELFLFLFLIYKDKMHSVVDGILINTINYLSKTNDTEVRKKKKLLNEEVEMVDQKVHLSDYLFYFELLINIITFKNLQYKNNYEYYIHMLKLLCENDQLQELFTSSLFFVFISAEEGAVRNMLLANFSKYHSRKHQLLSKFFIHLKNVFRFIYDMDSDHLVYNHVTFNGAPIAPFLHHTDNGGKNQTDNNTGVKMKQEYLPFVADNIHIDKYICAFFKEAYYIISRSNTDYFCQVTNLYLHIYDHIFNKLINIIYENEMNLNDEFFQICESILRPFLFIYVELFNNFLEKFKEKIFNERLMLSFAFIKKYLFKSLYEKAFQQKDLFYVIYQFYFLLYALKYNFRNFLTALVMTKRKVTHQLQLFLKLKQQNCTNGVSKPIRSDAEHNSSSTSDGDSDHDSTHGQGKKRKDQEVGDAKEKRNSQKKRHPSGNHPESEQSGNDSSEKEKDNSLQIVENSLENPHSNEEKEKKNIINFFQKNYWTLKYFEANTEKKLDEFCSPDFSVPLVMKETPKLKKHSVGSNLSDKKEKSTGDGGSADGREGAGTKGYDPTREEDEKGRFVKKLHSFLSKKNEVDKLINELFLNNKDNVYSKILKTNLAIIKQLANTRMDVLYPIFNASLVFLFDDFYFFIIQNIKLVIEGKEKKLTNHRIFLNMSFILLHTFLKDVKVEKYLVSIFYILRLALNKMKKIKIIDQQKIQGNNANEVYNKNTKKFENNVKYYNLRKDKDVVKANKSEVEEENESAEDLQMSPDKRATATLGKIEEKVKFYQNIFYIFLKLLQNILKENNLYYNFKFIIYDILFCEFSNKGIIFSCMKCILDRAKVEEVYAYSLAVLSGMELELGDAENATGNVTDNVTDNINDNAAACPNGSHLSRILSKGSSFKVNFFEPSHASSKKVSSLYINVIILYFIFTQKNKNNEKSKLYDSCLKMSVDDYYSVANKMLCLLYSKERQNAYYERYLKYLCLKILKKIYCLFSIKEADMYLTHLKRNSTEDIIFEDEKLKNVNRFKEELIGLFKFLSNYEIKNYFDKKNGHKTTSEEYKFFFLKNLTCNNHVLKSDNVCFLISCLLFLFNLRYDKTTFYKIVYIILVEKSENKNYILKKVISSVKKFIKLADTYNCVHKENKKRKIRLPAHITNHSVLLYTVRTSIILLLLMDSNSINKPALVQENYITYPNFRSYYIKKKNIKNYYTQLNLLLFRIFYSEKILPYFFKLFFSTLYVISFRKLNQNNFYFFERMLNLKDDTEVCSPTGGAPKQGENVHNGSEDKSAHLLDDNSIQLSEKSKGQSSSQTNEENEQVDKKDKKMGKEHVGGEKNRDSKIKPAKRTAGVKRKHLKEEKNSDELSDERLEEGSDDHSVEDPQEGSTASEEMNKNYRAILRSRNGKMTTLDNKQDDKTKNVDKKYIKMEDSSSSNSTSDSDVSFKIGTKKKNTRKNLDTNNSVPSGKKRKVPSNSSENTTTEEKKKTQKGTSPQEKMQKQSFNKREEVKGDIMDETGALNVVEGQGEGDTGGSPGVASPTGVATGDESDSTENFLFNGSLSLKILNHFIFICKGFHEDLEIKIYNGVIACLKENENDKEKLKNILTLQFSEEEKSSTKYKKKLQLLKIIQTKIIFLTFIKDNLKKRKSLISRMSELNLNIFKNKPMFNIELDFV</sequence>
<dbReference type="Proteomes" id="UP000092716">
    <property type="component" value="Chromosome 8"/>
</dbReference>
<dbReference type="RefSeq" id="XP_019914662.1">
    <property type="nucleotide sequence ID" value="XM_020059020.1"/>
</dbReference>
<feature type="compositionally biased region" description="Basic residues" evidence="1">
    <location>
        <begin position="1665"/>
        <end position="1677"/>
    </location>
</feature>
<dbReference type="KEGG" id="pcot:PCOAH_00022130"/>
<feature type="compositionally biased region" description="Basic and acidic residues" evidence="1">
    <location>
        <begin position="1607"/>
        <end position="1617"/>
    </location>
</feature>
<feature type="region of interest" description="Disordered" evidence="1">
    <location>
        <begin position="1592"/>
        <end position="1870"/>
    </location>
</feature>
<dbReference type="EMBL" id="CP016246">
    <property type="protein sequence ID" value="ANQ07967.1"/>
    <property type="molecule type" value="Genomic_DNA"/>
</dbReference>
<feature type="compositionally biased region" description="Basic and acidic residues" evidence="1">
    <location>
        <begin position="1678"/>
        <end position="1702"/>
    </location>
</feature>
<feature type="compositionally biased region" description="Basic and acidic residues" evidence="1">
    <location>
        <begin position="1734"/>
        <end position="1752"/>
    </location>
</feature>
<keyword evidence="3" id="KW-1185">Reference proteome</keyword>
<dbReference type="PANTHER" id="PTHR42264">
    <property type="entry name" value="EPHRIN_REC_LIKE DOMAIN-CONTAINING PROTEIN"/>
    <property type="match status" value="1"/>
</dbReference>
<reference evidence="3" key="1">
    <citation type="submission" date="2016-06" db="EMBL/GenBank/DDBJ databases">
        <title>First high quality genome sequence of Plasmodium coatneyi using continuous long reads from single molecule, real-time sequencing.</title>
        <authorList>
            <person name="Chien J.-T."/>
            <person name="Pakala S.B."/>
            <person name="Geraldo J.A."/>
            <person name="Lapp S.A."/>
            <person name="Barnwell J.W."/>
            <person name="Kissinger J.C."/>
            <person name="Galinski M.R."/>
            <person name="Humphrey J.C."/>
        </authorList>
    </citation>
    <scope>NUCLEOTIDE SEQUENCE [LARGE SCALE GENOMIC DNA]</scope>
    <source>
        <strain evidence="3">Hackeri</strain>
    </source>
</reference>
<accession>A0A1B1DZE7</accession>
<evidence type="ECO:0000313" key="3">
    <source>
        <dbReference type="Proteomes" id="UP000092716"/>
    </source>
</evidence>
<feature type="region of interest" description="Disordered" evidence="1">
    <location>
        <begin position="857"/>
        <end position="900"/>
    </location>
</feature>
<name>A0A1B1DZE7_9APIC</name>
<feature type="compositionally biased region" description="Basic and acidic residues" evidence="1">
    <location>
        <begin position="752"/>
        <end position="764"/>
    </location>
</feature>
<feature type="compositionally biased region" description="Basic and acidic residues" evidence="1">
    <location>
        <begin position="1825"/>
        <end position="1834"/>
    </location>
</feature>
<protein>
    <submittedName>
        <fullName evidence="2">Uncharacterized protein</fullName>
    </submittedName>
</protein>
<feature type="compositionally biased region" description="Gly residues" evidence="1">
    <location>
        <begin position="1847"/>
        <end position="1856"/>
    </location>
</feature>
<gene>
    <name evidence="2" type="ORF">PCOAH_00022130</name>
</gene>
<dbReference type="GeneID" id="30908939"/>
<organism evidence="2 3">
    <name type="scientific">Plasmodium coatneyi</name>
    <dbReference type="NCBI Taxonomy" id="208452"/>
    <lineage>
        <taxon>Eukaryota</taxon>
        <taxon>Sar</taxon>
        <taxon>Alveolata</taxon>
        <taxon>Apicomplexa</taxon>
        <taxon>Aconoidasida</taxon>
        <taxon>Haemosporida</taxon>
        <taxon>Plasmodiidae</taxon>
        <taxon>Plasmodium</taxon>
    </lineage>
</organism>
<feature type="compositionally biased region" description="Polar residues" evidence="1">
    <location>
        <begin position="1619"/>
        <end position="1636"/>
    </location>
</feature>
<dbReference type="VEuPathDB" id="PlasmoDB:PCOAH_00022130"/>
<proteinExistence type="predicted"/>
<feature type="compositionally biased region" description="Basic and acidic residues" evidence="1">
    <location>
        <begin position="1641"/>
        <end position="1664"/>
    </location>
</feature>
<feature type="region of interest" description="Disordered" evidence="1">
    <location>
        <begin position="719"/>
        <end position="793"/>
    </location>
</feature>
<feature type="compositionally biased region" description="Polar residues" evidence="1">
    <location>
        <begin position="1811"/>
        <end position="1823"/>
    </location>
</feature>
<dbReference type="OrthoDB" id="377390at2759"/>
<evidence type="ECO:0000256" key="1">
    <source>
        <dbReference type="SAM" id="MobiDB-lite"/>
    </source>
</evidence>
<evidence type="ECO:0000313" key="2">
    <source>
        <dbReference type="EMBL" id="ANQ07967.1"/>
    </source>
</evidence>
<feature type="compositionally biased region" description="Basic and acidic residues" evidence="1">
    <location>
        <begin position="881"/>
        <end position="900"/>
    </location>
</feature>